<keyword evidence="8" id="KW-0472">Membrane</keyword>
<evidence type="ECO:0000256" key="9">
    <source>
        <dbReference type="ARBA" id="ARBA00059620"/>
    </source>
</evidence>
<dbReference type="PANTHER" id="PTHR24322:SF736">
    <property type="entry name" value="RETINOL DEHYDROGENASE 10"/>
    <property type="match status" value="1"/>
</dbReference>
<dbReference type="Proteomes" id="UP000094565">
    <property type="component" value="Chromosome 3"/>
</dbReference>
<dbReference type="AlphaFoldDB" id="A0A1B2JFD1"/>
<evidence type="ECO:0000313" key="13">
    <source>
        <dbReference type="EMBL" id="ANZ76747.1"/>
    </source>
</evidence>
<evidence type="ECO:0000256" key="12">
    <source>
        <dbReference type="RuleBase" id="RU000363"/>
    </source>
</evidence>
<comment type="subcellular location">
    <subcellularLocation>
        <location evidence="1">Membrane</location>
        <topology evidence="1">Multi-pass membrane protein</topology>
    </subcellularLocation>
</comment>
<accession>A0A1B2JFD1</accession>
<dbReference type="PANTHER" id="PTHR24322">
    <property type="entry name" value="PKSB"/>
    <property type="match status" value="1"/>
</dbReference>
<sequence>MGIIALSLLLYRLNKSYRRVSDVLVGTVFEPSKDIVLITGGVTGLGRELAIAFREKGATVVVWDIRYPEEDLKLDNVFYYQCDVSDRREVLKLSKIVREQVGVVTILINNAGYTKGKSLLELSHDEIERTIKVNLLSSFYTIKAFLPEMLKARRGYIITIGSVLGYISPARLSAYGASKSGLVALHESLTYELGPPSLNQSGVKTLLICPGQMQTRMFNGVITPSSLVAPLLDPTYVANYIVGAVELGRRGEIKIPFYGNFLPIIRAAPWPIVEVARGMSGIDASMRKFVGAISASNSRQASLLGQDTNSLESVVN</sequence>
<gene>
    <name evidence="13" type="primary">YDL114W</name>
    <name evidence="13" type="ORF">ATY40_BA7503518</name>
</gene>
<keyword evidence="5" id="KW-1133">Transmembrane helix</keyword>
<evidence type="ECO:0000256" key="2">
    <source>
        <dbReference type="ARBA" id="ARBA00006484"/>
    </source>
</evidence>
<evidence type="ECO:0000313" key="14">
    <source>
        <dbReference type="Proteomes" id="UP000094565"/>
    </source>
</evidence>
<dbReference type="FunFam" id="3.40.50.720:FF:000131">
    <property type="entry name" value="Short-chain dehydrogenase/reductase 3"/>
    <property type="match status" value="1"/>
</dbReference>
<evidence type="ECO:0000256" key="11">
    <source>
        <dbReference type="ARBA" id="ARBA00082544"/>
    </source>
</evidence>
<name>A0A1B2JFD1_PICPA</name>
<reference evidence="13 14" key="1">
    <citation type="submission" date="2016-02" db="EMBL/GenBank/DDBJ databases">
        <title>Comparative genomic and transcriptomic foundation for Pichia pastoris.</title>
        <authorList>
            <person name="Love K.R."/>
            <person name="Shah K.A."/>
            <person name="Whittaker C.A."/>
            <person name="Wu J."/>
            <person name="Bartlett M.C."/>
            <person name="Ma D."/>
            <person name="Leeson R.L."/>
            <person name="Priest M."/>
            <person name="Young S.K."/>
            <person name="Love J.C."/>
        </authorList>
    </citation>
    <scope>NUCLEOTIDE SEQUENCE [LARGE SCALE GENOMIC DNA]</scope>
    <source>
        <strain evidence="13 14">ATCC 28485</strain>
    </source>
</reference>
<dbReference type="Pfam" id="PF00106">
    <property type="entry name" value="adh_short"/>
    <property type="match status" value="1"/>
</dbReference>
<comment type="similarity">
    <text evidence="2 12">Belongs to the short-chain dehydrogenases/reductases (SDR) family.</text>
</comment>
<dbReference type="OrthoDB" id="10253736at2759"/>
<dbReference type="SUPFAM" id="SSF51735">
    <property type="entry name" value="NAD(P)-binding Rossmann-fold domains"/>
    <property type="match status" value="1"/>
</dbReference>
<evidence type="ECO:0000256" key="3">
    <source>
        <dbReference type="ARBA" id="ARBA00022692"/>
    </source>
</evidence>
<evidence type="ECO:0000256" key="1">
    <source>
        <dbReference type="ARBA" id="ARBA00004141"/>
    </source>
</evidence>
<evidence type="ECO:0000256" key="4">
    <source>
        <dbReference type="ARBA" id="ARBA00022857"/>
    </source>
</evidence>
<protein>
    <recommendedName>
        <fullName evidence="10">Short-chain dehydrogenase/reductase 3</fullName>
    </recommendedName>
    <alternativeName>
        <fullName evidence="11">Retinal short-chain dehydrogenase/reductase 1</fullName>
    </alternativeName>
</protein>
<dbReference type="EMBL" id="CP014586">
    <property type="protein sequence ID" value="ANZ76747.1"/>
    <property type="molecule type" value="Genomic_DNA"/>
</dbReference>
<organism evidence="13 14">
    <name type="scientific">Komagataella pastoris</name>
    <name type="common">Yeast</name>
    <name type="synonym">Pichia pastoris</name>
    <dbReference type="NCBI Taxonomy" id="4922"/>
    <lineage>
        <taxon>Eukaryota</taxon>
        <taxon>Fungi</taxon>
        <taxon>Dikarya</taxon>
        <taxon>Ascomycota</taxon>
        <taxon>Saccharomycotina</taxon>
        <taxon>Pichiomycetes</taxon>
        <taxon>Pichiales</taxon>
        <taxon>Pichiaceae</taxon>
        <taxon>Komagataella</taxon>
    </lineage>
</organism>
<dbReference type="GO" id="GO:0052650">
    <property type="term" value="F:all-trans-retinol dehydrogenase (NADP+) activity"/>
    <property type="evidence" value="ECO:0007669"/>
    <property type="project" value="UniProtKB-ARBA"/>
</dbReference>
<dbReference type="InterPro" id="IPR002347">
    <property type="entry name" value="SDR_fam"/>
</dbReference>
<evidence type="ECO:0000256" key="8">
    <source>
        <dbReference type="ARBA" id="ARBA00023136"/>
    </source>
</evidence>
<dbReference type="PRINTS" id="PR00080">
    <property type="entry name" value="SDRFAMILY"/>
</dbReference>
<keyword evidence="14" id="KW-1185">Reference proteome</keyword>
<keyword evidence="3" id="KW-0812">Transmembrane</keyword>
<dbReference type="InterPro" id="IPR036291">
    <property type="entry name" value="NAD(P)-bd_dom_sf"/>
</dbReference>
<keyword evidence="6" id="KW-0560">Oxidoreductase</keyword>
<evidence type="ECO:0000256" key="7">
    <source>
        <dbReference type="ARBA" id="ARBA00023098"/>
    </source>
</evidence>
<comment type="function">
    <text evidence="9">Catalyzes the reduction of all-trans-retinal to all-trans-retinol in the presence of NADPH.</text>
</comment>
<proteinExistence type="inferred from homology"/>
<keyword evidence="7" id="KW-0443">Lipid metabolism</keyword>
<keyword evidence="4" id="KW-0521">NADP</keyword>
<dbReference type="PRINTS" id="PR00081">
    <property type="entry name" value="GDHRDH"/>
</dbReference>
<evidence type="ECO:0000256" key="10">
    <source>
        <dbReference type="ARBA" id="ARBA00068717"/>
    </source>
</evidence>
<dbReference type="CDD" id="cd05339">
    <property type="entry name" value="17beta-HSDXI-like_SDR_c"/>
    <property type="match status" value="1"/>
</dbReference>
<dbReference type="GO" id="GO:0016020">
    <property type="term" value="C:membrane"/>
    <property type="evidence" value="ECO:0007669"/>
    <property type="project" value="UniProtKB-SubCell"/>
</dbReference>
<dbReference type="Gene3D" id="3.40.50.720">
    <property type="entry name" value="NAD(P)-binding Rossmann-like Domain"/>
    <property type="match status" value="1"/>
</dbReference>
<evidence type="ECO:0000256" key="5">
    <source>
        <dbReference type="ARBA" id="ARBA00022989"/>
    </source>
</evidence>
<evidence type="ECO:0000256" key="6">
    <source>
        <dbReference type="ARBA" id="ARBA00023002"/>
    </source>
</evidence>